<evidence type="ECO:0000313" key="5">
    <source>
        <dbReference type="EMBL" id="MBU9835515.1"/>
    </source>
</evidence>
<feature type="chain" id="PRO_5047094764" evidence="3">
    <location>
        <begin position="28"/>
        <end position="278"/>
    </location>
</feature>
<dbReference type="PANTHER" id="PTHR35936">
    <property type="entry name" value="MEMBRANE-BOUND LYTIC MUREIN TRANSGLYCOSYLASE F"/>
    <property type="match status" value="1"/>
</dbReference>
<dbReference type="RefSeq" id="WP_217138372.1">
    <property type="nucleotide sequence ID" value="NZ_JAFMOS010000314.1"/>
</dbReference>
<feature type="domain" description="Solute-binding protein family 3/N-terminal" evidence="4">
    <location>
        <begin position="44"/>
        <end position="272"/>
    </location>
</feature>
<sequence>MKFLEFKSKFFSMIVAACVFLSTMSFATQTLASDYWEGVKQRGELRCAAAIAAPYVMKNPKTGEYGGAYLDLCKEFADVLGVKVVFVDTTWDNIVAGLQSGKWDLAPALNLTPQRALAISFSGPAGYDAMTFLYRTDSEKVGHPTPDLKTLDVPGMRIGVVAGTAQDKAVTQRFKSAQVVRLPQLASLQLAILSGQVDVGGFPYDGGVLAQKTQGDHLTLLNPKPALIKQAIGFGLPRSMEPRDIAVFNIFLEEKVALGEVDDSMIHYGQIMLGKADW</sequence>
<protein>
    <submittedName>
        <fullName evidence="5">Transporter substrate-binding domain-containing protein</fullName>
    </submittedName>
</protein>
<proteinExistence type="inferred from homology"/>
<dbReference type="SMART" id="SM00062">
    <property type="entry name" value="PBPb"/>
    <property type="match status" value="1"/>
</dbReference>
<keyword evidence="6" id="KW-1185">Reference proteome</keyword>
<name>A0ABS6L294_9GAMM</name>
<evidence type="ECO:0000256" key="2">
    <source>
        <dbReference type="ARBA" id="ARBA00022729"/>
    </source>
</evidence>
<evidence type="ECO:0000259" key="4">
    <source>
        <dbReference type="SMART" id="SM00062"/>
    </source>
</evidence>
<comment type="caution">
    <text evidence="5">The sequence shown here is derived from an EMBL/GenBank/DDBJ whole genome shotgun (WGS) entry which is preliminary data.</text>
</comment>
<feature type="signal peptide" evidence="3">
    <location>
        <begin position="1"/>
        <end position="27"/>
    </location>
</feature>
<reference evidence="5 6" key="1">
    <citation type="submission" date="2021-03" db="EMBL/GenBank/DDBJ databases">
        <title>Five novel Rahnella species.</title>
        <authorList>
            <person name="Brady C."/>
            <person name="Asselin J."/>
            <person name="Beer S."/>
            <person name="Bruberg M.B."/>
            <person name="Crampton B."/>
            <person name="Venter S."/>
            <person name="Arnold D."/>
            <person name="Denman S."/>
        </authorList>
    </citation>
    <scope>NUCLEOTIDE SEQUENCE [LARGE SCALE GENOMIC DNA]</scope>
    <source>
        <strain evidence="5 6">L72c</strain>
    </source>
</reference>
<evidence type="ECO:0000313" key="6">
    <source>
        <dbReference type="Proteomes" id="UP000699865"/>
    </source>
</evidence>
<dbReference type="InterPro" id="IPR001638">
    <property type="entry name" value="Solute-binding_3/MltF_N"/>
</dbReference>
<dbReference type="PANTHER" id="PTHR35936:SF17">
    <property type="entry name" value="ARGININE-BINDING EXTRACELLULAR PROTEIN ARTP"/>
    <property type="match status" value="1"/>
</dbReference>
<dbReference type="Proteomes" id="UP000699865">
    <property type="component" value="Unassembled WGS sequence"/>
</dbReference>
<comment type="similarity">
    <text evidence="1">Belongs to the bacterial solute-binding protein 3 family.</text>
</comment>
<evidence type="ECO:0000256" key="3">
    <source>
        <dbReference type="SAM" id="SignalP"/>
    </source>
</evidence>
<organism evidence="5 6">
    <name type="scientific">Rahnella perminowiae</name>
    <dbReference type="NCBI Taxonomy" id="2816244"/>
    <lineage>
        <taxon>Bacteria</taxon>
        <taxon>Pseudomonadati</taxon>
        <taxon>Pseudomonadota</taxon>
        <taxon>Gammaproteobacteria</taxon>
        <taxon>Enterobacterales</taxon>
        <taxon>Yersiniaceae</taxon>
        <taxon>Rahnella</taxon>
    </lineage>
</organism>
<evidence type="ECO:0000256" key="1">
    <source>
        <dbReference type="ARBA" id="ARBA00010333"/>
    </source>
</evidence>
<keyword evidence="2 3" id="KW-0732">Signal</keyword>
<dbReference type="Pfam" id="PF00497">
    <property type="entry name" value="SBP_bac_3"/>
    <property type="match status" value="1"/>
</dbReference>
<accession>A0ABS6L294</accession>
<dbReference type="EMBL" id="JAFMOU010000067">
    <property type="protein sequence ID" value="MBU9835515.1"/>
    <property type="molecule type" value="Genomic_DNA"/>
</dbReference>
<gene>
    <name evidence="5" type="ORF">J1786_11940</name>
</gene>